<dbReference type="RefSeq" id="WP_269032657.1">
    <property type="nucleotide sequence ID" value="NZ_CP114040.1"/>
</dbReference>
<name>A0ABY7GTN4_9BACT</name>
<feature type="chain" id="PRO_5045661993" description="Lipoprotein" evidence="1">
    <location>
        <begin position="20"/>
        <end position="253"/>
    </location>
</feature>
<reference evidence="2" key="1">
    <citation type="submission" date="2022-11" db="EMBL/GenBank/DDBJ databases">
        <title>Minimal conservation of predation-associated metabolite biosynthetic gene clusters underscores biosynthetic potential of Myxococcota including descriptions for ten novel species: Archangium lansinium sp. nov., Myxococcus landrumus sp. nov., Nannocystis bai.</title>
        <authorList>
            <person name="Ahearne A."/>
            <person name="Stevens C."/>
            <person name="Dowd S."/>
        </authorList>
    </citation>
    <scope>NUCLEOTIDE SEQUENCE</scope>
    <source>
        <strain evidence="2">Fl3</strain>
    </source>
</reference>
<evidence type="ECO:0000313" key="3">
    <source>
        <dbReference type="Proteomes" id="UP001164459"/>
    </source>
</evidence>
<feature type="signal peptide" evidence="1">
    <location>
        <begin position="1"/>
        <end position="19"/>
    </location>
</feature>
<dbReference type="Proteomes" id="UP001164459">
    <property type="component" value="Chromosome"/>
</dbReference>
<evidence type="ECO:0000313" key="2">
    <source>
        <dbReference type="EMBL" id="WAS90327.1"/>
    </source>
</evidence>
<keyword evidence="3" id="KW-1185">Reference proteome</keyword>
<protein>
    <recommendedName>
        <fullName evidence="4">Lipoprotein</fullName>
    </recommendedName>
</protein>
<organism evidence="2 3">
    <name type="scientific">Nannocystis punicea</name>
    <dbReference type="NCBI Taxonomy" id="2995304"/>
    <lineage>
        <taxon>Bacteria</taxon>
        <taxon>Pseudomonadati</taxon>
        <taxon>Myxococcota</taxon>
        <taxon>Polyangia</taxon>
        <taxon>Nannocystales</taxon>
        <taxon>Nannocystaceae</taxon>
        <taxon>Nannocystis</taxon>
    </lineage>
</organism>
<evidence type="ECO:0008006" key="4">
    <source>
        <dbReference type="Google" id="ProtNLM"/>
    </source>
</evidence>
<accession>A0ABY7GTN4</accession>
<evidence type="ECO:0000256" key="1">
    <source>
        <dbReference type="SAM" id="SignalP"/>
    </source>
</evidence>
<proteinExistence type="predicted"/>
<sequence>MNIHRGALLGMFLALGAGACDDGAGAAAAELEERGVTLLAEVEQEDFVLRFTKSAGGTIAVSEDGPMDQPSYLAHLSLEEHATPMEIFLAIDPEGEVPEELRIDHEATTKAPPRALSLPQVSFRSVSQGETAATCSLTADGGWFDGEWSSRGWTYHTYHNTSAAQTDSAQKAASNFITHVCNNSVAPNVDYSFAHYLYDRSLPNNLQFLTGDTDVKQGRRNVITVSSQSGTYQAQAVVSAWAAGNYKFGVMAP</sequence>
<dbReference type="EMBL" id="CP114040">
    <property type="protein sequence ID" value="WAS90327.1"/>
    <property type="molecule type" value="Genomic_DNA"/>
</dbReference>
<keyword evidence="1" id="KW-0732">Signal</keyword>
<gene>
    <name evidence="2" type="ORF">O0S08_29410</name>
</gene>
<dbReference type="PROSITE" id="PS51257">
    <property type="entry name" value="PROKAR_LIPOPROTEIN"/>
    <property type="match status" value="1"/>
</dbReference>